<evidence type="ECO:0000256" key="2">
    <source>
        <dbReference type="ARBA" id="ARBA00022821"/>
    </source>
</evidence>
<dbReference type="InterPro" id="IPR002182">
    <property type="entry name" value="NB-ARC"/>
</dbReference>
<dbReference type="OrthoDB" id="598235at2759"/>
<proteinExistence type="predicted"/>
<dbReference type="Gene3D" id="1.10.10.10">
    <property type="entry name" value="Winged helix-like DNA-binding domain superfamily/Winged helix DNA-binding domain"/>
    <property type="match status" value="1"/>
</dbReference>
<dbReference type="InterPro" id="IPR044974">
    <property type="entry name" value="Disease_R_plants"/>
</dbReference>
<dbReference type="InterPro" id="IPR032675">
    <property type="entry name" value="LRR_dom_sf"/>
</dbReference>
<dbReference type="Gene3D" id="3.80.10.10">
    <property type="entry name" value="Ribonuclease Inhibitor"/>
    <property type="match status" value="2"/>
</dbReference>
<gene>
    <name evidence="6" type="ORF">CKAN_01685900</name>
</gene>
<dbReference type="InterPro" id="IPR027417">
    <property type="entry name" value="P-loop_NTPase"/>
</dbReference>
<keyword evidence="7" id="KW-1185">Reference proteome</keyword>
<protein>
    <submittedName>
        <fullName evidence="6">Disease resistance protein RPM1-like protein</fullName>
    </submittedName>
</protein>
<dbReference type="Pfam" id="PF23598">
    <property type="entry name" value="LRR_14"/>
    <property type="match status" value="1"/>
</dbReference>
<organism evidence="6 7">
    <name type="scientific">Cinnamomum micranthum f. kanehirae</name>
    <dbReference type="NCBI Taxonomy" id="337451"/>
    <lineage>
        <taxon>Eukaryota</taxon>
        <taxon>Viridiplantae</taxon>
        <taxon>Streptophyta</taxon>
        <taxon>Embryophyta</taxon>
        <taxon>Tracheophyta</taxon>
        <taxon>Spermatophyta</taxon>
        <taxon>Magnoliopsida</taxon>
        <taxon>Magnoliidae</taxon>
        <taxon>Laurales</taxon>
        <taxon>Lauraceae</taxon>
        <taxon>Cinnamomum</taxon>
    </lineage>
</organism>
<keyword evidence="1" id="KW-0677">Repeat</keyword>
<evidence type="ECO:0000259" key="5">
    <source>
        <dbReference type="Pfam" id="PF23598"/>
    </source>
</evidence>
<feature type="domain" description="Disease resistance protein winged helix" evidence="4">
    <location>
        <begin position="304"/>
        <end position="374"/>
    </location>
</feature>
<dbReference type="AlphaFoldDB" id="A0A443PAX4"/>
<dbReference type="GO" id="GO:0098542">
    <property type="term" value="P:defense response to other organism"/>
    <property type="evidence" value="ECO:0007669"/>
    <property type="project" value="TreeGrafter"/>
</dbReference>
<evidence type="ECO:0000313" key="6">
    <source>
        <dbReference type="EMBL" id="RWR87896.1"/>
    </source>
</evidence>
<feature type="domain" description="NB-ARC" evidence="3">
    <location>
        <begin position="42"/>
        <end position="220"/>
    </location>
</feature>
<keyword evidence="2" id="KW-0611">Plant defense</keyword>
<evidence type="ECO:0000313" key="7">
    <source>
        <dbReference type="Proteomes" id="UP000283530"/>
    </source>
</evidence>
<dbReference type="PANTHER" id="PTHR23155:SF1205">
    <property type="entry name" value="DISEASE RESISTANCE PROTEIN RPM1"/>
    <property type="match status" value="1"/>
</dbReference>
<dbReference type="Proteomes" id="UP000283530">
    <property type="component" value="Unassembled WGS sequence"/>
</dbReference>
<evidence type="ECO:0000256" key="1">
    <source>
        <dbReference type="ARBA" id="ARBA00022737"/>
    </source>
</evidence>
<dbReference type="InterPro" id="IPR036388">
    <property type="entry name" value="WH-like_DNA-bd_sf"/>
</dbReference>
<reference evidence="6 7" key="1">
    <citation type="journal article" date="2019" name="Nat. Plants">
        <title>Stout camphor tree genome fills gaps in understanding of flowering plant genome evolution.</title>
        <authorList>
            <person name="Chaw S.M."/>
            <person name="Liu Y.C."/>
            <person name="Wu Y.W."/>
            <person name="Wang H.Y."/>
            <person name="Lin C.I."/>
            <person name="Wu C.S."/>
            <person name="Ke H.M."/>
            <person name="Chang L.Y."/>
            <person name="Hsu C.Y."/>
            <person name="Yang H.T."/>
            <person name="Sudianto E."/>
            <person name="Hsu M.H."/>
            <person name="Wu K.P."/>
            <person name="Wang L.N."/>
            <person name="Leebens-Mack J.H."/>
            <person name="Tsai I.J."/>
        </authorList>
    </citation>
    <scope>NUCLEOTIDE SEQUENCE [LARGE SCALE GENOMIC DNA]</scope>
    <source>
        <strain evidence="7">cv. Chaw 1501</strain>
        <tissue evidence="6">Young leaves</tissue>
    </source>
</reference>
<evidence type="ECO:0000259" key="3">
    <source>
        <dbReference type="Pfam" id="PF00931"/>
    </source>
</evidence>
<sequence>MTSEKKDQHQMQMMMMVVVEKNWQRLRQHARLIPDVEIVGIEEDKKFLIKRLTESDQVPERVVLSVVGMGGLGKTTLVTKVYNSPEVENHFDCHAWITVSQTYKVDKLLQNLMTELCKSTKEPIPNGVGEMDYIEISEMLISYLQKKRYVIVLDDVWEAIVWNDIQLALPNNGCGSRVIITTRMDDFASSFGVENVLRLRHLGNDDAFVLFCSKAFSNKSCPPHLKPYAESLVKKCEGLPLAIVTIGGLMLMKEKSSSEWSMVEASLSWQLGNNKDLGGLKNVLLLSFNDLPYNLKYCFLYCSLFPEDCLITQKRLIRLWVAQGFIQERRGQTLEEVAADYIKDLVCRGMLQCVESPLLYKKKVRMHDVLRELAISIGHEENFCYINDGKEETLNRKARYLSMGNSVVNIGPSNCHLRSLMLFKIEIPSLSLRSILSSFKLLRVLDLQHSSIESLPDELVELFNLRYLSLSNTNVEELLESIGRLQNLQTLDIRKSKINILPKGVEKLQKLRHIFTYRYTVSSVGNLNYIKFAQAPTGICNLMCLQTLDVIAVNNEIVKKIGNLTQLRRLTVAKVERDHGVELCASLQKMESLRLLTVIATREEEIINMEALSSPPTHLESLGLFGRLKRLPLWIVSLQNLTEVFLYSSQLNEEPLSSLQALPNLMILYLTKAYVGTKLCFRRGHFLQLKLLNIERLTQLNQIKFEEESMTCIQLLYLFDCPNLKTIEGIHYLTSLQRLNLKEVSGELLGKIRGDEWVNFQHIPRLFNFNSTKGAYEKLHQIFHTQVPSGAQDYQGWTEEREVQTRVAQTLGGISGNVWRVIQHSWILLTKLKSLLRGNVWRVLRYLWMLLTKLKSLLRGNDSTKGY</sequence>
<dbReference type="Pfam" id="PF23559">
    <property type="entry name" value="WHD_DRP"/>
    <property type="match status" value="1"/>
</dbReference>
<dbReference type="Pfam" id="PF00931">
    <property type="entry name" value="NB-ARC"/>
    <property type="match status" value="1"/>
</dbReference>
<dbReference type="EMBL" id="QPKB01000006">
    <property type="protein sequence ID" value="RWR87896.1"/>
    <property type="molecule type" value="Genomic_DNA"/>
</dbReference>
<dbReference type="InterPro" id="IPR042197">
    <property type="entry name" value="Apaf_helical"/>
</dbReference>
<dbReference type="Gene3D" id="3.40.50.300">
    <property type="entry name" value="P-loop containing nucleotide triphosphate hydrolases"/>
    <property type="match status" value="1"/>
</dbReference>
<dbReference type="SUPFAM" id="SSF52058">
    <property type="entry name" value="L domain-like"/>
    <property type="match status" value="1"/>
</dbReference>
<feature type="domain" description="Disease resistance R13L4/SHOC-2-like LRR" evidence="5">
    <location>
        <begin position="416"/>
        <end position="741"/>
    </location>
</feature>
<comment type="caution">
    <text evidence="6">The sequence shown here is derived from an EMBL/GenBank/DDBJ whole genome shotgun (WGS) entry which is preliminary data.</text>
</comment>
<dbReference type="InterPro" id="IPR055414">
    <property type="entry name" value="LRR_R13L4/SHOC2-like"/>
</dbReference>
<dbReference type="GO" id="GO:0043531">
    <property type="term" value="F:ADP binding"/>
    <property type="evidence" value="ECO:0007669"/>
    <property type="project" value="InterPro"/>
</dbReference>
<dbReference type="SUPFAM" id="SSF52540">
    <property type="entry name" value="P-loop containing nucleoside triphosphate hydrolases"/>
    <property type="match status" value="1"/>
</dbReference>
<dbReference type="PRINTS" id="PR00364">
    <property type="entry name" value="DISEASERSIST"/>
</dbReference>
<name>A0A443PAX4_9MAGN</name>
<dbReference type="FunFam" id="3.40.50.300:FF:001091">
    <property type="entry name" value="Probable disease resistance protein At1g61300"/>
    <property type="match status" value="1"/>
</dbReference>
<dbReference type="PANTHER" id="PTHR23155">
    <property type="entry name" value="DISEASE RESISTANCE PROTEIN RP"/>
    <property type="match status" value="1"/>
</dbReference>
<dbReference type="InterPro" id="IPR058922">
    <property type="entry name" value="WHD_DRP"/>
</dbReference>
<accession>A0A443PAX4</accession>
<dbReference type="Gene3D" id="1.10.8.430">
    <property type="entry name" value="Helical domain of apoptotic protease-activating factors"/>
    <property type="match status" value="1"/>
</dbReference>
<dbReference type="FunFam" id="1.10.10.10:FF:000322">
    <property type="entry name" value="Probable disease resistance protein At1g63360"/>
    <property type="match status" value="1"/>
</dbReference>
<evidence type="ECO:0000259" key="4">
    <source>
        <dbReference type="Pfam" id="PF23559"/>
    </source>
</evidence>